<evidence type="ECO:0000256" key="1">
    <source>
        <dbReference type="SAM" id="SignalP"/>
    </source>
</evidence>
<dbReference type="Gene3D" id="2.60.40.3440">
    <property type="match status" value="1"/>
</dbReference>
<evidence type="ECO:0000313" key="3">
    <source>
        <dbReference type="Proteomes" id="UP000315439"/>
    </source>
</evidence>
<proteinExistence type="predicted"/>
<comment type="caution">
    <text evidence="2">The sequence shown here is derived from an EMBL/GenBank/DDBJ whole genome shotgun (WGS) entry which is preliminary data.</text>
</comment>
<keyword evidence="1" id="KW-0732">Signal</keyword>
<dbReference type="AlphaFoldDB" id="A0A545UEU5"/>
<dbReference type="Gene3D" id="2.60.40.2700">
    <property type="match status" value="2"/>
</dbReference>
<dbReference type="Gene3D" id="2.130.10.130">
    <property type="entry name" value="Integrin alpha, N-terminal"/>
    <property type="match status" value="2"/>
</dbReference>
<dbReference type="Proteomes" id="UP000315439">
    <property type="component" value="Unassembled WGS sequence"/>
</dbReference>
<sequence length="1004" mass="107951">MKRILAQLFGVFLFGQLVACGGGGGSGEPTPPTQNLAPIAVNVSINDVNGGDIQVGDELKGHYNYQDAEGDKEGATRFAWMRNNTVIAGATAATYIPDEVDAGQLIQFVVIPVALTGTQIGEVNYSSDGVLVIDPQENSAPIATDVSITDVNDGEVRVGDELTGNYTYQDADGDTEGATTFVWKRNKEVIDGATEKNYTLIDADDGKNIEFIVWPAAKTGAQTGQIGYPSNIVTVVSSQENHAPVAVDDEAVAEFNQAVVIDILANDTDEDNDELVDLVISEMPQSGEVELNGDLTVTYQPNVDFSGQDQFEYQVGDGNGGVATAQVTVTVNSSNGVVVTANDDEYFVVVNRTTVLDVLANDEVTGGSNLKIIKITYSLDSEISIENNKISYTAHTYGANPDSFSYTIESEGVQSTAEVLVTKTMLFPEKDIVETHINQAKSIDVLDNDRVSQGGSITLTNFSQPQNGQVSRDGDLLKYTPANDFFGIDSFTYDVEDNHGNTAEGTIVEVRVRKIVDQKYVEFDLADLTLVPNEGVTITDQDVVGNFPADLESIGDFNGDGHGDFVSCFESKSIEVNSAELVNAGACYIVYGAMSKLTSQSFEELLASGKALLVTGPSAADFLGQRVFPAGDINGDGLQDLILEVTVNNSDKDLIIVLGRESSTSIHLSTVNFATSPDIFYVDTISEIHTLSKLGDIDNDGYQDFGFSEYFTNEFAQQFLLTKVLKGRNGSMTLNTEQLTQEDGIIIKPGSPYSQGNMGWAIAPLGDVNNDEIDDFALTTVRTDLGSANSARAIVFHGAENGYAQNITLSLADVLLNYPYIDFKGSINNDYSGLFYPIGDLDNNGYLDLAWESGDRTYVVYMEPFVDIGGWLPKKVDSKTPSIVSSSGTGVKVRPKGDVNRDDKADLVIWDGSYNEGSGALFVLYGNGQKISPDTTLDSLAIENGGNGQAGMLFYHSTNPLTGSMTGLFDLNNDGYDDIVIGGKTINENNREAYIIYGSEMFGN</sequence>
<organism evidence="2 3">
    <name type="scientific">Aliikangiella coralliicola</name>
    <dbReference type="NCBI Taxonomy" id="2592383"/>
    <lineage>
        <taxon>Bacteria</taxon>
        <taxon>Pseudomonadati</taxon>
        <taxon>Pseudomonadota</taxon>
        <taxon>Gammaproteobacteria</taxon>
        <taxon>Oceanospirillales</taxon>
        <taxon>Pleioneaceae</taxon>
        <taxon>Aliikangiella</taxon>
    </lineage>
</organism>
<feature type="chain" id="PRO_5021868931" evidence="1">
    <location>
        <begin position="20"/>
        <end position="1004"/>
    </location>
</feature>
<keyword evidence="3" id="KW-1185">Reference proteome</keyword>
<accession>A0A545UEU5</accession>
<dbReference type="SUPFAM" id="SSF69318">
    <property type="entry name" value="Integrin alpha N-terminal domain"/>
    <property type="match status" value="2"/>
</dbReference>
<dbReference type="OrthoDB" id="8884034at2"/>
<dbReference type="NCBIfam" id="NF012211">
    <property type="entry name" value="tand_rpt_95"/>
    <property type="match status" value="2"/>
</dbReference>
<dbReference type="RefSeq" id="WP_142893243.1">
    <property type="nucleotide sequence ID" value="NZ_ML660163.1"/>
</dbReference>
<dbReference type="Gene3D" id="2.60.40.2810">
    <property type="match status" value="1"/>
</dbReference>
<dbReference type="Pfam" id="PF17963">
    <property type="entry name" value="Big_9"/>
    <property type="match status" value="3"/>
</dbReference>
<feature type="signal peptide" evidence="1">
    <location>
        <begin position="1"/>
        <end position="19"/>
    </location>
</feature>
<dbReference type="InterPro" id="IPR028994">
    <property type="entry name" value="Integrin_alpha_N"/>
</dbReference>
<name>A0A545UEU5_9GAMM</name>
<dbReference type="PANTHER" id="PTHR13412">
    <property type="entry name" value="T-CELL IMMUNOMODULATORY PROTEIN HOMOLOG"/>
    <property type="match status" value="1"/>
</dbReference>
<evidence type="ECO:0000313" key="2">
    <source>
        <dbReference type="EMBL" id="TQV88002.1"/>
    </source>
</evidence>
<reference evidence="2 3" key="1">
    <citation type="submission" date="2019-07" db="EMBL/GenBank/DDBJ databases">
        <title>Draft genome for Aliikangiella sp. M105.</title>
        <authorList>
            <person name="Wang G."/>
        </authorList>
    </citation>
    <scope>NUCLEOTIDE SEQUENCE [LARGE SCALE GENOMIC DNA]</scope>
    <source>
        <strain evidence="2 3">M105</strain>
    </source>
</reference>
<protein>
    <submittedName>
        <fullName evidence="2">Tandem-95 repeat protein</fullName>
    </submittedName>
</protein>
<gene>
    <name evidence="2" type="ORF">FLL46_09320</name>
</gene>
<dbReference type="InterPro" id="IPR024881">
    <property type="entry name" value="Tip"/>
</dbReference>
<dbReference type="EMBL" id="VIKS01000005">
    <property type="protein sequence ID" value="TQV88002.1"/>
    <property type="molecule type" value="Genomic_DNA"/>
</dbReference>
<dbReference type="PANTHER" id="PTHR13412:SF0">
    <property type="entry name" value="T-CELL IMMUNOMODULATORY PROTEIN"/>
    <property type="match status" value="1"/>
</dbReference>